<evidence type="ECO:0000313" key="2">
    <source>
        <dbReference type="Proteomes" id="UP001412067"/>
    </source>
</evidence>
<sequence length="82" mass="9315">MTECDSMFKSHSKERSLGISPFRTTSHLCGGLARKMSSTHVQRRTYTRGKNEILGGNGARAGKDRWWMVIRVQRGGLRFEEA</sequence>
<dbReference type="EMBL" id="JBBWWR010000016">
    <property type="protein sequence ID" value="KAK8947795.1"/>
    <property type="molecule type" value="Genomic_DNA"/>
</dbReference>
<evidence type="ECO:0000313" key="1">
    <source>
        <dbReference type="EMBL" id="KAK8947795.1"/>
    </source>
</evidence>
<comment type="caution">
    <text evidence="1">The sequence shown here is derived from an EMBL/GenBank/DDBJ whole genome shotgun (WGS) entry which is preliminary data.</text>
</comment>
<proteinExistence type="predicted"/>
<gene>
    <name evidence="1" type="ORF">KSP40_PGU006592</name>
</gene>
<dbReference type="Proteomes" id="UP001412067">
    <property type="component" value="Unassembled WGS sequence"/>
</dbReference>
<reference evidence="1 2" key="1">
    <citation type="journal article" date="2022" name="Nat. Plants">
        <title>Genomes of leafy and leafless Platanthera orchids illuminate the evolution of mycoheterotrophy.</title>
        <authorList>
            <person name="Li M.H."/>
            <person name="Liu K.W."/>
            <person name="Li Z."/>
            <person name="Lu H.C."/>
            <person name="Ye Q.L."/>
            <person name="Zhang D."/>
            <person name="Wang J.Y."/>
            <person name="Li Y.F."/>
            <person name="Zhong Z.M."/>
            <person name="Liu X."/>
            <person name="Yu X."/>
            <person name="Liu D.K."/>
            <person name="Tu X.D."/>
            <person name="Liu B."/>
            <person name="Hao Y."/>
            <person name="Liao X.Y."/>
            <person name="Jiang Y.T."/>
            <person name="Sun W.H."/>
            <person name="Chen J."/>
            <person name="Chen Y.Q."/>
            <person name="Ai Y."/>
            <person name="Zhai J.W."/>
            <person name="Wu S.S."/>
            <person name="Zhou Z."/>
            <person name="Hsiao Y.Y."/>
            <person name="Wu W.L."/>
            <person name="Chen Y.Y."/>
            <person name="Lin Y.F."/>
            <person name="Hsu J.L."/>
            <person name="Li C.Y."/>
            <person name="Wang Z.W."/>
            <person name="Zhao X."/>
            <person name="Zhong W.Y."/>
            <person name="Ma X.K."/>
            <person name="Ma L."/>
            <person name="Huang J."/>
            <person name="Chen G.Z."/>
            <person name="Huang M.Z."/>
            <person name="Huang L."/>
            <person name="Peng D.H."/>
            <person name="Luo Y.B."/>
            <person name="Zou S.Q."/>
            <person name="Chen S.P."/>
            <person name="Lan S."/>
            <person name="Tsai W.C."/>
            <person name="Van de Peer Y."/>
            <person name="Liu Z.J."/>
        </authorList>
    </citation>
    <scope>NUCLEOTIDE SEQUENCE [LARGE SCALE GENOMIC DNA]</scope>
    <source>
        <strain evidence="1">Lor288</strain>
    </source>
</reference>
<name>A0ABR2LQY2_9ASPA</name>
<protein>
    <submittedName>
        <fullName evidence="1">Uncharacterized protein</fullName>
    </submittedName>
</protein>
<organism evidence="1 2">
    <name type="scientific">Platanthera guangdongensis</name>
    <dbReference type="NCBI Taxonomy" id="2320717"/>
    <lineage>
        <taxon>Eukaryota</taxon>
        <taxon>Viridiplantae</taxon>
        <taxon>Streptophyta</taxon>
        <taxon>Embryophyta</taxon>
        <taxon>Tracheophyta</taxon>
        <taxon>Spermatophyta</taxon>
        <taxon>Magnoliopsida</taxon>
        <taxon>Liliopsida</taxon>
        <taxon>Asparagales</taxon>
        <taxon>Orchidaceae</taxon>
        <taxon>Orchidoideae</taxon>
        <taxon>Orchideae</taxon>
        <taxon>Orchidinae</taxon>
        <taxon>Platanthera</taxon>
    </lineage>
</organism>
<keyword evidence="2" id="KW-1185">Reference proteome</keyword>
<accession>A0ABR2LQY2</accession>